<dbReference type="Proteomes" id="UP001303046">
    <property type="component" value="Unassembled WGS sequence"/>
</dbReference>
<dbReference type="EMBL" id="JAVFWL010000003">
    <property type="protein sequence ID" value="KAK6744561.1"/>
    <property type="molecule type" value="Genomic_DNA"/>
</dbReference>
<evidence type="ECO:0000313" key="3">
    <source>
        <dbReference type="Proteomes" id="UP001303046"/>
    </source>
</evidence>
<gene>
    <name evidence="2" type="primary">Necator_chrIII.g12109</name>
    <name evidence="2" type="ORF">RB195_011343</name>
</gene>
<evidence type="ECO:0000313" key="2">
    <source>
        <dbReference type="EMBL" id="KAK6744561.1"/>
    </source>
</evidence>
<reference evidence="2 3" key="1">
    <citation type="submission" date="2023-08" db="EMBL/GenBank/DDBJ databases">
        <title>A Necator americanus chromosomal reference genome.</title>
        <authorList>
            <person name="Ilik V."/>
            <person name="Petrzelkova K.J."/>
            <person name="Pardy F."/>
            <person name="Fuh T."/>
            <person name="Niatou-Singa F.S."/>
            <person name="Gouil Q."/>
            <person name="Baker L."/>
            <person name="Ritchie M.E."/>
            <person name="Jex A.R."/>
            <person name="Gazzola D."/>
            <person name="Li H."/>
            <person name="Toshio Fujiwara R."/>
            <person name="Zhan B."/>
            <person name="Aroian R.V."/>
            <person name="Pafco B."/>
            <person name="Schwarz E.M."/>
        </authorList>
    </citation>
    <scope>NUCLEOTIDE SEQUENCE [LARGE SCALE GENOMIC DNA]</scope>
    <source>
        <strain evidence="2 3">Aroian</strain>
        <tissue evidence="2">Whole animal</tissue>
    </source>
</reference>
<organism evidence="2 3">
    <name type="scientific">Necator americanus</name>
    <name type="common">Human hookworm</name>
    <dbReference type="NCBI Taxonomy" id="51031"/>
    <lineage>
        <taxon>Eukaryota</taxon>
        <taxon>Metazoa</taxon>
        <taxon>Ecdysozoa</taxon>
        <taxon>Nematoda</taxon>
        <taxon>Chromadorea</taxon>
        <taxon>Rhabditida</taxon>
        <taxon>Rhabditina</taxon>
        <taxon>Rhabditomorpha</taxon>
        <taxon>Strongyloidea</taxon>
        <taxon>Ancylostomatidae</taxon>
        <taxon>Bunostominae</taxon>
        <taxon>Necator</taxon>
    </lineage>
</organism>
<sequence>MPRKAELGGSDTIDSFQRQSLDQSSKLLDTTIKRPAGSPSTRWSSPFTKYFKEKYDAHRVPREKRFHWATLAYDRDK</sequence>
<keyword evidence="3" id="KW-1185">Reference proteome</keyword>
<proteinExistence type="predicted"/>
<protein>
    <submittedName>
        <fullName evidence="2">Uncharacterized protein</fullName>
    </submittedName>
</protein>
<comment type="caution">
    <text evidence="2">The sequence shown here is derived from an EMBL/GenBank/DDBJ whole genome shotgun (WGS) entry which is preliminary data.</text>
</comment>
<accession>A0ABR1D1Y5</accession>
<name>A0ABR1D1Y5_NECAM</name>
<feature type="region of interest" description="Disordered" evidence="1">
    <location>
        <begin position="1"/>
        <end position="42"/>
    </location>
</feature>
<feature type="compositionally biased region" description="Polar residues" evidence="1">
    <location>
        <begin position="12"/>
        <end position="28"/>
    </location>
</feature>
<evidence type="ECO:0000256" key="1">
    <source>
        <dbReference type="SAM" id="MobiDB-lite"/>
    </source>
</evidence>